<evidence type="ECO:0000313" key="5">
    <source>
        <dbReference type="Proteomes" id="UP000553632"/>
    </source>
</evidence>
<dbReference type="SUPFAM" id="SSF57756">
    <property type="entry name" value="Retrovirus zinc finger-like domains"/>
    <property type="match status" value="1"/>
</dbReference>
<organism evidence="4 5">
    <name type="scientific">Perkinsus olseni</name>
    <name type="common">Perkinsus atlanticus</name>
    <dbReference type="NCBI Taxonomy" id="32597"/>
    <lineage>
        <taxon>Eukaryota</taxon>
        <taxon>Sar</taxon>
        <taxon>Alveolata</taxon>
        <taxon>Perkinsozoa</taxon>
        <taxon>Perkinsea</taxon>
        <taxon>Perkinsida</taxon>
        <taxon>Perkinsidae</taxon>
        <taxon>Perkinsus</taxon>
    </lineage>
</organism>
<proteinExistence type="predicted"/>
<evidence type="ECO:0000313" key="4">
    <source>
        <dbReference type="EMBL" id="KAF4757425.1"/>
    </source>
</evidence>
<reference evidence="4 5" key="1">
    <citation type="submission" date="2020-04" db="EMBL/GenBank/DDBJ databases">
        <title>Perkinsus olseni comparative genomics.</title>
        <authorList>
            <person name="Bogema D.R."/>
        </authorList>
    </citation>
    <scope>NUCLEOTIDE SEQUENCE [LARGE SCALE GENOMIC DNA]</scope>
    <source>
        <strain evidence="4 5">ATCC PRA-207</strain>
    </source>
</reference>
<dbReference type="EMBL" id="JABANO010002670">
    <property type="protein sequence ID" value="KAF4757425.1"/>
    <property type="molecule type" value="Genomic_DNA"/>
</dbReference>
<dbReference type="InterPro" id="IPR036875">
    <property type="entry name" value="Znf_CCHC_sf"/>
</dbReference>
<protein>
    <recommendedName>
        <fullName evidence="3">CCHC-type domain-containing protein</fullName>
    </recommendedName>
</protein>
<evidence type="ECO:0000259" key="3">
    <source>
        <dbReference type="PROSITE" id="PS50158"/>
    </source>
</evidence>
<accession>A0A7J6UJK9</accession>
<dbReference type="InterPro" id="IPR001878">
    <property type="entry name" value="Znf_CCHC"/>
</dbReference>
<feature type="non-terminal residue" evidence="4">
    <location>
        <position position="285"/>
    </location>
</feature>
<feature type="region of interest" description="Disordered" evidence="2">
    <location>
        <begin position="218"/>
        <end position="240"/>
    </location>
</feature>
<keyword evidence="1" id="KW-0479">Metal-binding</keyword>
<feature type="compositionally biased region" description="Basic residues" evidence="2">
    <location>
        <begin position="230"/>
        <end position="240"/>
    </location>
</feature>
<dbReference type="Pfam" id="PF00098">
    <property type="entry name" value="zf-CCHC"/>
    <property type="match status" value="1"/>
</dbReference>
<feature type="compositionally biased region" description="Low complexity" evidence="2">
    <location>
        <begin position="218"/>
        <end position="228"/>
    </location>
</feature>
<dbReference type="GO" id="GO:0008270">
    <property type="term" value="F:zinc ion binding"/>
    <property type="evidence" value="ECO:0007669"/>
    <property type="project" value="UniProtKB-KW"/>
</dbReference>
<keyword evidence="1" id="KW-0863">Zinc-finger</keyword>
<dbReference type="PROSITE" id="PS50158">
    <property type="entry name" value="ZF_CCHC"/>
    <property type="match status" value="1"/>
</dbReference>
<name>A0A7J6UJK9_PEROL</name>
<keyword evidence="1" id="KW-0862">Zinc</keyword>
<feature type="domain" description="CCHC-type" evidence="3">
    <location>
        <begin position="258"/>
        <end position="273"/>
    </location>
</feature>
<dbReference type="GO" id="GO:0003676">
    <property type="term" value="F:nucleic acid binding"/>
    <property type="evidence" value="ECO:0007669"/>
    <property type="project" value="InterPro"/>
</dbReference>
<evidence type="ECO:0000256" key="1">
    <source>
        <dbReference type="PROSITE-ProRule" id="PRU00047"/>
    </source>
</evidence>
<dbReference type="Gene3D" id="4.10.60.10">
    <property type="entry name" value="Zinc finger, CCHC-type"/>
    <property type="match status" value="1"/>
</dbReference>
<dbReference type="Proteomes" id="UP000553632">
    <property type="component" value="Unassembled WGS sequence"/>
</dbReference>
<feature type="non-terminal residue" evidence="4">
    <location>
        <position position="1"/>
    </location>
</feature>
<dbReference type="SMART" id="SM00343">
    <property type="entry name" value="ZnF_C2HC"/>
    <property type="match status" value="1"/>
</dbReference>
<comment type="caution">
    <text evidence="4">The sequence shown here is derived from an EMBL/GenBank/DDBJ whole genome shotgun (WGS) entry which is preliminary data.</text>
</comment>
<evidence type="ECO:0000256" key="2">
    <source>
        <dbReference type="SAM" id="MobiDB-lite"/>
    </source>
</evidence>
<dbReference type="OMA" id="HWASVCP"/>
<dbReference type="AlphaFoldDB" id="A0A7J6UJK9"/>
<sequence length="285" mass="31616">APKLALYSGEKAADAMSLDERQARWCSIARSKNWTPKERRSNLINSLTGKAYRLLSKQSFDPSLDDEAVEREIWLRLHRSFGQGEKQSFKKLIAMQFCIGKDTVDCYGADIRHNAVLAFKDLDSDSHGKIAATFYWNSLPQTQAVKQSYGMWSALVPKERTLTKAIDLTRPLFEVEDAGISTQAQSQEELGAVASVPAKGQYSYGGRKGKCSKGWSSSWSSGKGANYGKGKGKAKGKGRAVRSNPYSWYGGWPNQQLCYTCGGVGHWASVCPSRKQADDRQEHKQ</sequence>
<gene>
    <name evidence="4" type="ORF">FOZ63_014605</name>
</gene>
<keyword evidence="5" id="KW-1185">Reference proteome</keyword>